<name>A0A0L0CQX2_LUCCU</name>
<proteinExistence type="inferred from homology"/>
<evidence type="ECO:0000256" key="10">
    <source>
        <dbReference type="ARBA" id="ARBA00051823"/>
    </source>
</evidence>
<evidence type="ECO:0000313" key="16">
    <source>
        <dbReference type="Proteomes" id="UP000037069"/>
    </source>
</evidence>
<gene>
    <name evidence="15" type="ORF">FF38_01923</name>
</gene>
<evidence type="ECO:0000256" key="3">
    <source>
        <dbReference type="ARBA" id="ARBA00037926"/>
    </source>
</evidence>
<dbReference type="InterPro" id="IPR000182">
    <property type="entry name" value="GNAT_dom"/>
</dbReference>
<comment type="caution">
    <text evidence="15">The sequence shown here is derived from an EMBL/GenBank/DDBJ whole genome shotgun (WGS) entry which is preliminary data.</text>
</comment>
<comment type="catalytic activity">
    <reaction evidence="9">
        <text>dopamine + acetyl-CoA = N-acetyldopamine + CoA + H(+)</text>
        <dbReference type="Rhea" id="RHEA:51388"/>
        <dbReference type="ChEBI" id="CHEBI:15378"/>
        <dbReference type="ChEBI" id="CHEBI:57287"/>
        <dbReference type="ChEBI" id="CHEBI:57288"/>
        <dbReference type="ChEBI" id="CHEBI:59905"/>
        <dbReference type="ChEBI" id="CHEBI:125678"/>
    </reaction>
    <physiologicalReaction direction="left-to-right" evidence="9">
        <dbReference type="Rhea" id="RHEA:51389"/>
    </physiologicalReaction>
</comment>
<dbReference type="Pfam" id="PF00583">
    <property type="entry name" value="Acetyltransf_1"/>
    <property type="match status" value="1"/>
</dbReference>
<evidence type="ECO:0000259" key="14">
    <source>
        <dbReference type="Pfam" id="PF00583"/>
    </source>
</evidence>
<comment type="catalytic activity">
    <reaction evidence="8">
        <text>serotonin + (5Z,8Z,11Z,14Z)-eicosatetraenoyl-CoA = N-[(5Z,8Z,11Z,14Z)-eicosatetraenoyl]-serotonin + CoA + H(+)</text>
        <dbReference type="Rhea" id="RHEA:51396"/>
        <dbReference type="ChEBI" id="CHEBI:15378"/>
        <dbReference type="ChEBI" id="CHEBI:57287"/>
        <dbReference type="ChEBI" id="CHEBI:57368"/>
        <dbReference type="ChEBI" id="CHEBI:132255"/>
        <dbReference type="ChEBI" id="CHEBI:350546"/>
    </reaction>
    <physiologicalReaction direction="left-to-right" evidence="8">
        <dbReference type="Rhea" id="RHEA:51397"/>
    </physiologicalReaction>
</comment>
<comment type="catalytic activity">
    <reaction evidence="13">
        <text>serotonin + acetyl-CoA = N-acetylserotonin + CoA + H(+)</text>
        <dbReference type="Rhea" id="RHEA:25217"/>
        <dbReference type="ChEBI" id="CHEBI:15378"/>
        <dbReference type="ChEBI" id="CHEBI:17697"/>
        <dbReference type="ChEBI" id="CHEBI:57287"/>
        <dbReference type="ChEBI" id="CHEBI:57288"/>
        <dbReference type="ChEBI" id="CHEBI:350546"/>
        <dbReference type="EC" id="2.3.1.87"/>
    </reaction>
    <physiologicalReaction direction="left-to-right" evidence="13">
        <dbReference type="Rhea" id="RHEA:25218"/>
    </physiologicalReaction>
</comment>
<dbReference type="PANTHER" id="PTHR20905">
    <property type="entry name" value="N-ACETYLTRANSFERASE-RELATED"/>
    <property type="match status" value="1"/>
</dbReference>
<accession>A0A0L0CQX2</accession>
<comment type="similarity">
    <text evidence="4">Belongs to the acetyltransferase family. AANAT subfamily.</text>
</comment>
<evidence type="ECO:0000256" key="13">
    <source>
        <dbReference type="ARBA" id="ARBA00052491"/>
    </source>
</evidence>
<keyword evidence="2" id="KW-0012">Acyltransferase</keyword>
<evidence type="ECO:0000256" key="1">
    <source>
        <dbReference type="ARBA" id="ARBA00022679"/>
    </source>
</evidence>
<protein>
    <recommendedName>
        <fullName evidence="5">aralkylamine N-acetyltransferase</fullName>
        <ecNumber evidence="5">2.3.1.87</ecNumber>
    </recommendedName>
</protein>
<evidence type="ECO:0000256" key="12">
    <source>
        <dbReference type="ARBA" id="ARBA00052335"/>
    </source>
</evidence>
<evidence type="ECO:0000313" key="15">
    <source>
        <dbReference type="EMBL" id="KNC34753.1"/>
    </source>
</evidence>
<evidence type="ECO:0000256" key="5">
    <source>
        <dbReference type="ARBA" id="ARBA00039114"/>
    </source>
</evidence>
<comment type="catalytic activity">
    <reaction evidence="12">
        <text>dopamine + hexadecanoyl-CoA = N-hexadecanoyl-dopamine + CoA + H(+)</text>
        <dbReference type="Rhea" id="RHEA:51376"/>
        <dbReference type="ChEBI" id="CHEBI:15378"/>
        <dbReference type="ChEBI" id="CHEBI:57287"/>
        <dbReference type="ChEBI" id="CHEBI:57379"/>
        <dbReference type="ChEBI" id="CHEBI:59905"/>
        <dbReference type="ChEBI" id="CHEBI:134058"/>
    </reaction>
    <physiologicalReaction direction="left-to-right" evidence="12">
        <dbReference type="Rhea" id="RHEA:51377"/>
    </physiologicalReaction>
</comment>
<dbReference type="Proteomes" id="UP000037069">
    <property type="component" value="Unassembled WGS sequence"/>
</dbReference>
<organism evidence="15 16">
    <name type="scientific">Lucilia cuprina</name>
    <name type="common">Green bottle fly</name>
    <name type="synonym">Australian sheep blowfly</name>
    <dbReference type="NCBI Taxonomy" id="7375"/>
    <lineage>
        <taxon>Eukaryota</taxon>
        <taxon>Metazoa</taxon>
        <taxon>Ecdysozoa</taxon>
        <taxon>Arthropoda</taxon>
        <taxon>Hexapoda</taxon>
        <taxon>Insecta</taxon>
        <taxon>Pterygota</taxon>
        <taxon>Neoptera</taxon>
        <taxon>Endopterygota</taxon>
        <taxon>Diptera</taxon>
        <taxon>Brachycera</taxon>
        <taxon>Muscomorpha</taxon>
        <taxon>Oestroidea</taxon>
        <taxon>Calliphoridae</taxon>
        <taxon>Luciliinae</taxon>
        <taxon>Lucilia</taxon>
    </lineage>
</organism>
<dbReference type="FunFam" id="3.40.630.30:FF:000046">
    <property type="entry name" value="Dopamine N-acetyltransferase"/>
    <property type="match status" value="1"/>
</dbReference>
<evidence type="ECO:0000256" key="6">
    <source>
        <dbReference type="ARBA" id="ARBA00050189"/>
    </source>
</evidence>
<sequence>MEIENLPQMLKNNRTFADNDAIMIEKRYTLSDLYPIARLTQKMDSVLNVSSSDTTTTTQVPKSDDLPYTVECVKPEDSEKVVEMLKAFFFKDEPLNTYLNLGECKELEEYSVKCIKDGCSYKAVTKSGEIIGVFLNALMHRPVPNAEHEKSADSCDHPKFRKVLQLMDFIEEDFNVFDLYPGTDVIMDGKILSVNSNYRGLGIAGRLTESTLDYMREHKIPVMHVLCSSHYSARVMEKLGFHEVYRLNYADYKVDNEVVFAPGEPHLTARILVKEIVDVKKSQL</sequence>
<comment type="catalytic activity">
    <reaction evidence="6">
        <text>dopamine + (9Z)-octadecenoyl-CoA = N-(9Z-octadecanoyl)-dopamine + CoA + H(+)</text>
        <dbReference type="Rhea" id="RHEA:51380"/>
        <dbReference type="ChEBI" id="CHEBI:15378"/>
        <dbReference type="ChEBI" id="CHEBI:31883"/>
        <dbReference type="ChEBI" id="CHEBI:57287"/>
        <dbReference type="ChEBI" id="CHEBI:57387"/>
        <dbReference type="ChEBI" id="CHEBI:59905"/>
    </reaction>
    <physiologicalReaction direction="left-to-right" evidence="6">
        <dbReference type="Rhea" id="RHEA:51381"/>
    </physiologicalReaction>
</comment>
<dbReference type="AlphaFoldDB" id="A0A0L0CQX2"/>
<comment type="catalytic activity">
    <reaction evidence="11">
        <text>serotonin + hexadecanoyl-CoA = N-hexadecanoyl-serotonin + CoA + H(+)</text>
        <dbReference type="Rhea" id="RHEA:51384"/>
        <dbReference type="ChEBI" id="CHEBI:15378"/>
        <dbReference type="ChEBI" id="CHEBI:57287"/>
        <dbReference type="ChEBI" id="CHEBI:57379"/>
        <dbReference type="ChEBI" id="CHEBI:134059"/>
        <dbReference type="ChEBI" id="CHEBI:350546"/>
    </reaction>
    <physiologicalReaction direction="left-to-right" evidence="11">
        <dbReference type="Rhea" id="RHEA:51385"/>
    </physiologicalReaction>
</comment>
<evidence type="ECO:0000256" key="7">
    <source>
        <dbReference type="ARBA" id="ARBA00050849"/>
    </source>
</evidence>
<dbReference type="STRING" id="7375.A0A0L0CQX2"/>
<evidence type="ECO:0000256" key="2">
    <source>
        <dbReference type="ARBA" id="ARBA00023315"/>
    </source>
</evidence>
<evidence type="ECO:0000256" key="11">
    <source>
        <dbReference type="ARBA" id="ARBA00052178"/>
    </source>
</evidence>
<dbReference type="OrthoDB" id="41532at2759"/>
<feature type="domain" description="N-acetyltransferase" evidence="14">
    <location>
        <begin position="192"/>
        <end position="241"/>
    </location>
</feature>
<evidence type="ECO:0000256" key="4">
    <source>
        <dbReference type="ARBA" id="ARBA00038182"/>
    </source>
</evidence>
<dbReference type="EMBL" id="JRES01000032">
    <property type="protein sequence ID" value="KNC34753.1"/>
    <property type="molecule type" value="Genomic_DNA"/>
</dbReference>
<comment type="catalytic activity">
    <reaction evidence="7">
        <text>serotonin + octadecanoyl-CoA = N-octadecanoyl-serotonin + CoA + H(+)</text>
        <dbReference type="Rhea" id="RHEA:51400"/>
        <dbReference type="ChEBI" id="CHEBI:15378"/>
        <dbReference type="ChEBI" id="CHEBI:57287"/>
        <dbReference type="ChEBI" id="CHEBI:57394"/>
        <dbReference type="ChEBI" id="CHEBI:134065"/>
        <dbReference type="ChEBI" id="CHEBI:350546"/>
    </reaction>
    <physiologicalReaction direction="left-to-right" evidence="7">
        <dbReference type="Rhea" id="RHEA:51401"/>
    </physiologicalReaction>
</comment>
<dbReference type="Gene3D" id="3.40.630.30">
    <property type="match status" value="1"/>
</dbReference>
<evidence type="ECO:0000256" key="9">
    <source>
        <dbReference type="ARBA" id="ARBA00051711"/>
    </source>
</evidence>
<dbReference type="OMA" id="VMEKMDF"/>
<comment type="catalytic activity">
    <reaction evidence="10">
        <text>serotonin + (9Z)-octadecenoyl-CoA = N-(9Z-octadecenoyl)-serotonin + CoA + H(+)</text>
        <dbReference type="Rhea" id="RHEA:51392"/>
        <dbReference type="ChEBI" id="CHEBI:15378"/>
        <dbReference type="ChEBI" id="CHEBI:57287"/>
        <dbReference type="ChEBI" id="CHEBI:57387"/>
        <dbReference type="ChEBI" id="CHEBI:134064"/>
        <dbReference type="ChEBI" id="CHEBI:350546"/>
    </reaction>
    <physiologicalReaction direction="left-to-right" evidence="10">
        <dbReference type="Rhea" id="RHEA:51393"/>
    </physiologicalReaction>
</comment>
<keyword evidence="1 15" id="KW-0808">Transferase</keyword>
<dbReference type="SUPFAM" id="SSF55729">
    <property type="entry name" value="Acyl-CoA N-acyltransferases (Nat)"/>
    <property type="match status" value="1"/>
</dbReference>
<dbReference type="GO" id="GO:0004059">
    <property type="term" value="F:aralkylamine N-acetyltransferase activity"/>
    <property type="evidence" value="ECO:0007669"/>
    <property type="project" value="UniProtKB-EC"/>
</dbReference>
<dbReference type="EC" id="2.3.1.87" evidence="5"/>
<comment type="pathway">
    <text evidence="3">Aromatic compound metabolism; melatonin biosynthesis; melatonin from serotonin: step 1/2.</text>
</comment>
<dbReference type="InterPro" id="IPR016181">
    <property type="entry name" value="Acyl_CoA_acyltransferase"/>
</dbReference>
<reference evidence="15 16" key="1">
    <citation type="journal article" date="2015" name="Nat. Commun.">
        <title>Lucilia cuprina genome unlocks parasitic fly biology to underpin future interventions.</title>
        <authorList>
            <person name="Anstead C.A."/>
            <person name="Korhonen P.K."/>
            <person name="Young N.D."/>
            <person name="Hall R.S."/>
            <person name="Jex A.R."/>
            <person name="Murali S.C."/>
            <person name="Hughes D.S."/>
            <person name="Lee S.F."/>
            <person name="Perry T."/>
            <person name="Stroehlein A.J."/>
            <person name="Ansell B.R."/>
            <person name="Breugelmans B."/>
            <person name="Hofmann A."/>
            <person name="Qu J."/>
            <person name="Dugan S."/>
            <person name="Lee S.L."/>
            <person name="Chao H."/>
            <person name="Dinh H."/>
            <person name="Han Y."/>
            <person name="Doddapaneni H.V."/>
            <person name="Worley K.C."/>
            <person name="Muzny D.M."/>
            <person name="Ioannidis P."/>
            <person name="Waterhouse R.M."/>
            <person name="Zdobnov E.M."/>
            <person name="James P.J."/>
            <person name="Bagnall N.H."/>
            <person name="Kotze A.C."/>
            <person name="Gibbs R.A."/>
            <person name="Richards S."/>
            <person name="Batterham P."/>
            <person name="Gasser R.B."/>
        </authorList>
    </citation>
    <scope>NUCLEOTIDE SEQUENCE [LARGE SCALE GENOMIC DNA]</scope>
    <source>
        <strain evidence="15 16">LS</strain>
        <tissue evidence="15">Full body</tissue>
    </source>
</reference>
<dbReference type="PANTHER" id="PTHR20905:SF1">
    <property type="entry name" value="AT07410P-RELATED"/>
    <property type="match status" value="1"/>
</dbReference>
<dbReference type="CDD" id="cd04301">
    <property type="entry name" value="NAT_SF"/>
    <property type="match status" value="1"/>
</dbReference>
<keyword evidence="16" id="KW-1185">Reference proteome</keyword>
<evidence type="ECO:0000256" key="8">
    <source>
        <dbReference type="ARBA" id="ARBA00051284"/>
    </source>
</evidence>